<keyword evidence="5 6" id="KW-0472">Membrane</keyword>
<dbReference type="Pfam" id="PF12823">
    <property type="entry name" value="DUF3817"/>
    <property type="match status" value="1"/>
</dbReference>
<evidence type="ECO:0000256" key="2">
    <source>
        <dbReference type="ARBA" id="ARBA00022475"/>
    </source>
</evidence>
<organism evidence="8 9">
    <name type="scientific">Paenimyroides ummariense</name>
    <dbReference type="NCBI Taxonomy" id="913024"/>
    <lineage>
        <taxon>Bacteria</taxon>
        <taxon>Pseudomonadati</taxon>
        <taxon>Bacteroidota</taxon>
        <taxon>Flavobacteriia</taxon>
        <taxon>Flavobacteriales</taxon>
        <taxon>Flavobacteriaceae</taxon>
        <taxon>Paenimyroides</taxon>
    </lineage>
</organism>
<protein>
    <submittedName>
        <fullName evidence="8">Integral membrane protein</fullName>
    </submittedName>
</protein>
<keyword evidence="4 6" id="KW-1133">Transmembrane helix</keyword>
<feature type="transmembrane region" description="Helical" evidence="6">
    <location>
        <begin position="37"/>
        <end position="58"/>
    </location>
</feature>
<keyword evidence="9" id="KW-1185">Reference proteome</keyword>
<gene>
    <name evidence="8" type="ORF">SAMN05421741_10455</name>
</gene>
<dbReference type="PANTHER" id="PTHR40077:SF2">
    <property type="entry name" value="MEMBRANE PROTEIN"/>
    <property type="match status" value="1"/>
</dbReference>
<keyword evidence="2" id="KW-1003">Cell membrane</keyword>
<keyword evidence="3 6" id="KW-0812">Transmembrane</keyword>
<evidence type="ECO:0000313" key="9">
    <source>
        <dbReference type="Proteomes" id="UP000199036"/>
    </source>
</evidence>
<dbReference type="Proteomes" id="UP000199036">
    <property type="component" value="Unassembled WGS sequence"/>
</dbReference>
<evidence type="ECO:0000256" key="4">
    <source>
        <dbReference type="ARBA" id="ARBA00022989"/>
    </source>
</evidence>
<dbReference type="PANTHER" id="PTHR40077">
    <property type="entry name" value="MEMBRANE PROTEIN-RELATED"/>
    <property type="match status" value="1"/>
</dbReference>
<feature type="domain" description="DUF3817" evidence="7">
    <location>
        <begin position="2"/>
        <end position="90"/>
    </location>
</feature>
<feature type="transmembrane region" description="Helical" evidence="6">
    <location>
        <begin position="7"/>
        <end position="25"/>
    </location>
</feature>
<dbReference type="AlphaFoldDB" id="A0A1I4Y7N7"/>
<dbReference type="EMBL" id="FOVI01000004">
    <property type="protein sequence ID" value="SFN34102.1"/>
    <property type="molecule type" value="Genomic_DNA"/>
</dbReference>
<accession>A0A1I4Y7N7</accession>
<evidence type="ECO:0000256" key="6">
    <source>
        <dbReference type="SAM" id="Phobius"/>
    </source>
</evidence>
<dbReference type="OrthoDB" id="1121311at2"/>
<proteinExistence type="predicted"/>
<dbReference type="STRING" id="913024.SAMN05421741_10455"/>
<name>A0A1I4Y7N7_9FLAO</name>
<sequence>MLNFFRFIAALEGISYIALFYNMLYNKPNNPELYQQLLYPIGMIHGILFVLYFILAIYLKYEYNWSMKKLGLILIASLLPFGTFYSDYKWLKN</sequence>
<evidence type="ECO:0000256" key="3">
    <source>
        <dbReference type="ARBA" id="ARBA00022692"/>
    </source>
</evidence>
<evidence type="ECO:0000313" key="8">
    <source>
        <dbReference type="EMBL" id="SFN34102.1"/>
    </source>
</evidence>
<dbReference type="GO" id="GO:0005886">
    <property type="term" value="C:plasma membrane"/>
    <property type="evidence" value="ECO:0007669"/>
    <property type="project" value="UniProtKB-SubCell"/>
</dbReference>
<evidence type="ECO:0000256" key="5">
    <source>
        <dbReference type="ARBA" id="ARBA00023136"/>
    </source>
</evidence>
<comment type="subcellular location">
    <subcellularLocation>
        <location evidence="1">Cell membrane</location>
        <topology evidence="1">Multi-pass membrane protein</topology>
    </subcellularLocation>
</comment>
<dbReference type="RefSeq" id="WP_091519644.1">
    <property type="nucleotide sequence ID" value="NZ_FOVI01000004.1"/>
</dbReference>
<evidence type="ECO:0000256" key="1">
    <source>
        <dbReference type="ARBA" id="ARBA00004651"/>
    </source>
</evidence>
<dbReference type="InterPro" id="IPR023845">
    <property type="entry name" value="DUF3817_TM"/>
</dbReference>
<reference evidence="9" key="1">
    <citation type="submission" date="2016-10" db="EMBL/GenBank/DDBJ databases">
        <authorList>
            <person name="Varghese N."/>
            <person name="Submissions S."/>
        </authorList>
    </citation>
    <scope>NUCLEOTIDE SEQUENCE [LARGE SCALE GENOMIC DNA]</scope>
    <source>
        <strain evidence="9">DS-12</strain>
    </source>
</reference>
<dbReference type="NCBIfam" id="TIGR03954">
    <property type="entry name" value="integ_memb_HG"/>
    <property type="match status" value="1"/>
</dbReference>
<feature type="transmembrane region" description="Helical" evidence="6">
    <location>
        <begin position="70"/>
        <end position="88"/>
    </location>
</feature>
<evidence type="ECO:0000259" key="7">
    <source>
        <dbReference type="Pfam" id="PF12823"/>
    </source>
</evidence>